<dbReference type="InterPro" id="IPR050556">
    <property type="entry name" value="Type_II_TA_system_RNase"/>
</dbReference>
<dbReference type="SUPFAM" id="SSF88723">
    <property type="entry name" value="PIN domain-like"/>
    <property type="match status" value="1"/>
</dbReference>
<gene>
    <name evidence="8" type="primary">vapC</name>
    <name evidence="10" type="ORF">SAMN05216207_10567</name>
</gene>
<evidence type="ECO:0000256" key="1">
    <source>
        <dbReference type="ARBA" id="ARBA00001946"/>
    </source>
</evidence>
<evidence type="ECO:0000256" key="4">
    <source>
        <dbReference type="ARBA" id="ARBA00022723"/>
    </source>
</evidence>
<dbReference type="Pfam" id="PF01850">
    <property type="entry name" value="PIN"/>
    <property type="match status" value="1"/>
</dbReference>
<dbReference type="GO" id="GO:0016787">
    <property type="term" value="F:hydrolase activity"/>
    <property type="evidence" value="ECO:0007669"/>
    <property type="project" value="UniProtKB-KW"/>
</dbReference>
<evidence type="ECO:0000259" key="9">
    <source>
        <dbReference type="Pfam" id="PF01850"/>
    </source>
</evidence>
<dbReference type="GO" id="GO:0000287">
    <property type="term" value="F:magnesium ion binding"/>
    <property type="evidence" value="ECO:0007669"/>
    <property type="project" value="UniProtKB-UniRule"/>
</dbReference>
<keyword evidence="11" id="KW-1185">Reference proteome</keyword>
<dbReference type="GO" id="GO:0004540">
    <property type="term" value="F:RNA nuclease activity"/>
    <property type="evidence" value="ECO:0007669"/>
    <property type="project" value="InterPro"/>
</dbReference>
<organism evidence="10 11">
    <name type="scientific">Pseudonocardia ammonioxydans</name>
    <dbReference type="NCBI Taxonomy" id="260086"/>
    <lineage>
        <taxon>Bacteria</taxon>
        <taxon>Bacillati</taxon>
        <taxon>Actinomycetota</taxon>
        <taxon>Actinomycetes</taxon>
        <taxon>Pseudonocardiales</taxon>
        <taxon>Pseudonocardiaceae</taxon>
        <taxon>Pseudonocardia</taxon>
    </lineage>
</organism>
<evidence type="ECO:0000256" key="8">
    <source>
        <dbReference type="HAMAP-Rule" id="MF_00265"/>
    </source>
</evidence>
<dbReference type="OrthoDB" id="9799448at2"/>
<dbReference type="STRING" id="260086.SAMN05216207_10567"/>
<feature type="binding site" evidence="8">
    <location>
        <position position="97"/>
    </location>
    <ligand>
        <name>Mg(2+)</name>
        <dbReference type="ChEBI" id="CHEBI:18420"/>
    </ligand>
</feature>
<dbReference type="Gene3D" id="3.40.50.1010">
    <property type="entry name" value="5'-nuclease"/>
    <property type="match status" value="1"/>
</dbReference>
<keyword evidence="6 8" id="KW-0460">Magnesium</keyword>
<dbReference type="PANTHER" id="PTHR33653:SF1">
    <property type="entry name" value="RIBONUCLEASE VAPC2"/>
    <property type="match status" value="1"/>
</dbReference>
<evidence type="ECO:0000256" key="2">
    <source>
        <dbReference type="ARBA" id="ARBA00022649"/>
    </source>
</evidence>
<name>A0A1I5H2L7_PSUAM</name>
<comment type="similarity">
    <text evidence="7 8">Belongs to the PINc/VapC protein family.</text>
</comment>
<evidence type="ECO:0000313" key="11">
    <source>
        <dbReference type="Proteomes" id="UP000199614"/>
    </source>
</evidence>
<dbReference type="CDD" id="cd18749">
    <property type="entry name" value="PIN_VapC4-5_FitB-like"/>
    <property type="match status" value="1"/>
</dbReference>
<accession>A0A1I5H2L7</accession>
<evidence type="ECO:0000256" key="3">
    <source>
        <dbReference type="ARBA" id="ARBA00022722"/>
    </source>
</evidence>
<evidence type="ECO:0000256" key="6">
    <source>
        <dbReference type="ARBA" id="ARBA00022842"/>
    </source>
</evidence>
<comment type="cofactor">
    <cofactor evidence="1 8">
        <name>Mg(2+)</name>
        <dbReference type="ChEBI" id="CHEBI:18420"/>
    </cofactor>
</comment>
<keyword evidence="8" id="KW-0800">Toxin</keyword>
<protein>
    <recommendedName>
        <fullName evidence="8">Ribonuclease VapC</fullName>
        <shortName evidence="8">RNase VapC</shortName>
        <ecNumber evidence="8">3.1.-.-</ecNumber>
    </recommendedName>
    <alternativeName>
        <fullName evidence="8">Toxin VapC</fullName>
    </alternativeName>
</protein>
<dbReference type="HAMAP" id="MF_00265">
    <property type="entry name" value="VapC_Nob1"/>
    <property type="match status" value="1"/>
</dbReference>
<dbReference type="EC" id="3.1.-.-" evidence="8"/>
<sequence>MSVVVLDTDVASALLRRRVSGVLSEALAESIPAITFVTVGELTKWTLVRRWGPRRLDNLKIFMASMLVLPYDQRVAAQWGELQAYAQLRGRPRPVNDSWIAACCLVRDLPLATFNTRDYLDFAEHEGLDLLATT</sequence>
<dbReference type="InterPro" id="IPR029060">
    <property type="entry name" value="PIN-like_dom_sf"/>
</dbReference>
<keyword evidence="2 8" id="KW-1277">Toxin-antitoxin system</keyword>
<feature type="domain" description="PIN" evidence="9">
    <location>
        <begin position="4"/>
        <end position="117"/>
    </location>
</feature>
<dbReference type="InterPro" id="IPR002716">
    <property type="entry name" value="PIN_dom"/>
</dbReference>
<evidence type="ECO:0000256" key="5">
    <source>
        <dbReference type="ARBA" id="ARBA00022801"/>
    </source>
</evidence>
<proteinExistence type="inferred from homology"/>
<dbReference type="AlphaFoldDB" id="A0A1I5H2L7"/>
<reference evidence="10 11" key="1">
    <citation type="submission" date="2016-10" db="EMBL/GenBank/DDBJ databases">
        <authorList>
            <person name="de Groot N.N."/>
        </authorList>
    </citation>
    <scope>NUCLEOTIDE SEQUENCE [LARGE SCALE GENOMIC DNA]</scope>
    <source>
        <strain evidence="10 11">CGMCC 4.1877</strain>
    </source>
</reference>
<evidence type="ECO:0000313" key="10">
    <source>
        <dbReference type="EMBL" id="SFO42475.1"/>
    </source>
</evidence>
<keyword evidence="3 8" id="KW-0540">Nuclease</keyword>
<comment type="function">
    <text evidence="8">Toxic component of a toxin-antitoxin (TA) system. An RNase.</text>
</comment>
<feature type="binding site" evidence="8">
    <location>
        <position position="7"/>
    </location>
    <ligand>
        <name>Mg(2+)</name>
        <dbReference type="ChEBI" id="CHEBI:18420"/>
    </ligand>
</feature>
<dbReference type="RefSeq" id="WP_093354970.1">
    <property type="nucleotide sequence ID" value="NZ_FOUY01000056.1"/>
</dbReference>
<keyword evidence="4 8" id="KW-0479">Metal-binding</keyword>
<dbReference type="InterPro" id="IPR022907">
    <property type="entry name" value="VapC_family"/>
</dbReference>
<dbReference type="EMBL" id="FOUY01000056">
    <property type="protein sequence ID" value="SFO42475.1"/>
    <property type="molecule type" value="Genomic_DNA"/>
</dbReference>
<keyword evidence="5 8" id="KW-0378">Hydrolase</keyword>
<dbReference type="PANTHER" id="PTHR33653">
    <property type="entry name" value="RIBONUCLEASE VAPC2"/>
    <property type="match status" value="1"/>
</dbReference>
<dbReference type="Proteomes" id="UP000199614">
    <property type="component" value="Unassembled WGS sequence"/>
</dbReference>
<dbReference type="GO" id="GO:0090729">
    <property type="term" value="F:toxin activity"/>
    <property type="evidence" value="ECO:0007669"/>
    <property type="project" value="UniProtKB-KW"/>
</dbReference>
<evidence type="ECO:0000256" key="7">
    <source>
        <dbReference type="ARBA" id="ARBA00038093"/>
    </source>
</evidence>